<evidence type="ECO:0000313" key="1">
    <source>
        <dbReference type="EMBL" id="KEH34004.1"/>
    </source>
</evidence>
<dbReference type="EMBL" id="CM001219">
    <property type="protein sequence ID" value="KEH34004.1"/>
    <property type="molecule type" value="Genomic_DNA"/>
</dbReference>
<organism evidence="1 3">
    <name type="scientific">Medicago truncatula</name>
    <name type="common">Barrel medic</name>
    <name type="synonym">Medicago tribuloides</name>
    <dbReference type="NCBI Taxonomy" id="3880"/>
    <lineage>
        <taxon>Eukaryota</taxon>
        <taxon>Viridiplantae</taxon>
        <taxon>Streptophyta</taxon>
        <taxon>Embryophyta</taxon>
        <taxon>Tracheophyta</taxon>
        <taxon>Spermatophyta</taxon>
        <taxon>Magnoliopsida</taxon>
        <taxon>eudicotyledons</taxon>
        <taxon>Gunneridae</taxon>
        <taxon>Pentapetalae</taxon>
        <taxon>rosids</taxon>
        <taxon>fabids</taxon>
        <taxon>Fabales</taxon>
        <taxon>Fabaceae</taxon>
        <taxon>Papilionoideae</taxon>
        <taxon>50 kb inversion clade</taxon>
        <taxon>NPAAA clade</taxon>
        <taxon>Hologalegina</taxon>
        <taxon>IRL clade</taxon>
        <taxon>Trifolieae</taxon>
        <taxon>Medicago</taxon>
    </lineage>
</organism>
<keyword evidence="3" id="KW-1185">Reference proteome</keyword>
<gene>
    <name evidence="1" type="ordered locus">MTR_3g056755</name>
</gene>
<reference evidence="1 3" key="2">
    <citation type="journal article" date="2014" name="BMC Genomics">
        <title>An improved genome release (version Mt4.0) for the model legume Medicago truncatula.</title>
        <authorList>
            <person name="Tang H."/>
            <person name="Krishnakumar V."/>
            <person name="Bidwell S."/>
            <person name="Rosen B."/>
            <person name="Chan A."/>
            <person name="Zhou S."/>
            <person name="Gentzbittel L."/>
            <person name="Childs K.L."/>
            <person name="Yandell M."/>
            <person name="Gundlach H."/>
            <person name="Mayer K.F."/>
            <person name="Schwartz D.C."/>
            <person name="Town C.D."/>
        </authorList>
    </citation>
    <scope>GENOME REANNOTATION</scope>
    <source>
        <strain evidence="1">A17</strain>
        <strain evidence="2 3">cv. Jemalong A17</strain>
    </source>
</reference>
<dbReference type="HOGENOM" id="CLU_113884_1_0_1"/>
<accession>A0A072UW10</accession>
<proteinExistence type="predicted"/>
<protein>
    <submittedName>
        <fullName evidence="1 2">Uncharacterized protein</fullName>
    </submittedName>
</protein>
<dbReference type="EnsemblPlants" id="KEH34004">
    <property type="protein sequence ID" value="KEH34004"/>
    <property type="gene ID" value="MTR_3g056755"/>
</dbReference>
<dbReference type="Proteomes" id="UP000002051">
    <property type="component" value="Chromosome 3"/>
</dbReference>
<reference evidence="2" key="3">
    <citation type="submission" date="2015-04" db="UniProtKB">
        <authorList>
            <consortium name="EnsemblPlants"/>
        </authorList>
    </citation>
    <scope>IDENTIFICATION</scope>
    <source>
        <strain evidence="2">cv. Jemalong A17</strain>
    </source>
</reference>
<evidence type="ECO:0000313" key="2">
    <source>
        <dbReference type="EnsemblPlants" id="KEH34004"/>
    </source>
</evidence>
<reference evidence="1 3" key="1">
    <citation type="journal article" date="2011" name="Nature">
        <title>The Medicago genome provides insight into the evolution of rhizobial symbioses.</title>
        <authorList>
            <person name="Young N.D."/>
            <person name="Debelle F."/>
            <person name="Oldroyd G.E."/>
            <person name="Geurts R."/>
            <person name="Cannon S.B."/>
            <person name="Udvardi M.K."/>
            <person name="Benedito V.A."/>
            <person name="Mayer K.F."/>
            <person name="Gouzy J."/>
            <person name="Schoof H."/>
            <person name="Van de Peer Y."/>
            <person name="Proost S."/>
            <person name="Cook D.R."/>
            <person name="Meyers B.C."/>
            <person name="Spannagl M."/>
            <person name="Cheung F."/>
            <person name="De Mita S."/>
            <person name="Krishnakumar V."/>
            <person name="Gundlach H."/>
            <person name="Zhou S."/>
            <person name="Mudge J."/>
            <person name="Bharti A.K."/>
            <person name="Murray J.D."/>
            <person name="Naoumkina M.A."/>
            <person name="Rosen B."/>
            <person name="Silverstein K.A."/>
            <person name="Tang H."/>
            <person name="Rombauts S."/>
            <person name="Zhao P.X."/>
            <person name="Zhou P."/>
            <person name="Barbe V."/>
            <person name="Bardou P."/>
            <person name="Bechner M."/>
            <person name="Bellec A."/>
            <person name="Berger A."/>
            <person name="Berges H."/>
            <person name="Bidwell S."/>
            <person name="Bisseling T."/>
            <person name="Choisne N."/>
            <person name="Couloux A."/>
            <person name="Denny R."/>
            <person name="Deshpande S."/>
            <person name="Dai X."/>
            <person name="Doyle J.J."/>
            <person name="Dudez A.M."/>
            <person name="Farmer A.D."/>
            <person name="Fouteau S."/>
            <person name="Franken C."/>
            <person name="Gibelin C."/>
            <person name="Gish J."/>
            <person name="Goldstein S."/>
            <person name="Gonzalez A.J."/>
            <person name="Green P.J."/>
            <person name="Hallab A."/>
            <person name="Hartog M."/>
            <person name="Hua A."/>
            <person name="Humphray S.J."/>
            <person name="Jeong D.H."/>
            <person name="Jing Y."/>
            <person name="Jocker A."/>
            <person name="Kenton S.M."/>
            <person name="Kim D.J."/>
            <person name="Klee K."/>
            <person name="Lai H."/>
            <person name="Lang C."/>
            <person name="Lin S."/>
            <person name="Macmil S.L."/>
            <person name="Magdelenat G."/>
            <person name="Matthews L."/>
            <person name="McCorrison J."/>
            <person name="Monaghan E.L."/>
            <person name="Mun J.H."/>
            <person name="Najar F.Z."/>
            <person name="Nicholson C."/>
            <person name="Noirot C."/>
            <person name="O'Bleness M."/>
            <person name="Paule C.R."/>
            <person name="Poulain J."/>
            <person name="Prion F."/>
            <person name="Qin B."/>
            <person name="Qu C."/>
            <person name="Retzel E.F."/>
            <person name="Riddle C."/>
            <person name="Sallet E."/>
            <person name="Samain S."/>
            <person name="Samson N."/>
            <person name="Sanders I."/>
            <person name="Saurat O."/>
            <person name="Scarpelli C."/>
            <person name="Schiex T."/>
            <person name="Segurens B."/>
            <person name="Severin A.J."/>
            <person name="Sherrier D.J."/>
            <person name="Shi R."/>
            <person name="Sims S."/>
            <person name="Singer S.R."/>
            <person name="Sinharoy S."/>
            <person name="Sterck L."/>
            <person name="Viollet A."/>
            <person name="Wang B.B."/>
            <person name="Wang K."/>
            <person name="Wang M."/>
            <person name="Wang X."/>
            <person name="Warfsmann J."/>
            <person name="Weissenbach J."/>
            <person name="White D.D."/>
            <person name="White J.D."/>
            <person name="Wiley G.B."/>
            <person name="Wincker P."/>
            <person name="Xing Y."/>
            <person name="Yang L."/>
            <person name="Yao Z."/>
            <person name="Ying F."/>
            <person name="Zhai J."/>
            <person name="Zhou L."/>
            <person name="Zuber A."/>
            <person name="Denarie J."/>
            <person name="Dixon R.A."/>
            <person name="May G.D."/>
            <person name="Schwartz D.C."/>
            <person name="Rogers J."/>
            <person name="Quetier F."/>
            <person name="Town C.D."/>
            <person name="Roe B.A."/>
        </authorList>
    </citation>
    <scope>NUCLEOTIDE SEQUENCE [LARGE SCALE GENOMIC DNA]</scope>
    <source>
        <strain evidence="1">A17</strain>
        <strain evidence="2 3">cv. Jemalong A17</strain>
    </source>
</reference>
<name>A0A072UW10_MEDTR</name>
<sequence length="160" mass="18696">MQNMSISEFISKLRDTFIQRNFDDVEETLIAREAMFKTKIKEKKKQIELFEKKFQMKRSDKVSVEIELKRVKEERYKNELVKNGGVVKEKLGSRRCIDEAVKKRKIVDLEDEKSCIKLAVGLTYKYEIKYKPAAGTYDRADQAAQAYDAEANSYSFGKKT</sequence>
<evidence type="ECO:0000313" key="3">
    <source>
        <dbReference type="Proteomes" id="UP000002051"/>
    </source>
</evidence>
<dbReference type="AlphaFoldDB" id="A0A072UW10"/>